<keyword evidence="2" id="KW-1185">Reference proteome</keyword>
<name>A0ACC5ZIC5_9TELE</name>
<protein>
    <submittedName>
        <fullName evidence="1">Uncharacterized protein</fullName>
    </submittedName>
</protein>
<evidence type="ECO:0000313" key="1">
    <source>
        <dbReference type="EMBL" id="MCJ8747630.1"/>
    </source>
</evidence>
<reference evidence="1" key="1">
    <citation type="submission" date="2020-02" db="EMBL/GenBank/DDBJ databases">
        <title>Genome sequencing of the panga catfish, Pangasius djambal.</title>
        <authorList>
            <person name="Wen M."/>
            <person name="Zahm M."/>
            <person name="Roques C."/>
            <person name="Cabau C."/>
            <person name="Klopp C."/>
            <person name="Donnadieu C."/>
            <person name="Jouanno E."/>
            <person name="Avarre J.-C."/>
            <person name="Campet M."/>
            <person name="Ha T."/>
            <person name="Dugue R."/>
            <person name="Lampietro C."/>
            <person name="Louis A."/>
            <person name="Herpin A."/>
            <person name="Echchiki A."/>
            <person name="Berthelot C."/>
            <person name="Parey E."/>
            <person name="Roest-Crollius H."/>
            <person name="Braasch I."/>
            <person name="Postlethwait J.H."/>
            <person name="Bobe J."/>
            <person name="Montfort J."/>
            <person name="Bouchez O."/>
            <person name="Begum T."/>
            <person name="Schartl M."/>
            <person name="Gustiano R."/>
            <person name="Guiguen Y."/>
        </authorList>
    </citation>
    <scope>NUCLEOTIDE SEQUENCE</scope>
    <source>
        <strain evidence="1">Pdj_M5554</strain>
    </source>
</reference>
<evidence type="ECO:0000313" key="2">
    <source>
        <dbReference type="Proteomes" id="UP000830395"/>
    </source>
</evidence>
<gene>
    <name evidence="1" type="ORF">PDJAM_G00155830</name>
</gene>
<organism evidence="1 2">
    <name type="scientific">Pangasius djambal</name>
    <dbReference type="NCBI Taxonomy" id="1691987"/>
    <lineage>
        <taxon>Eukaryota</taxon>
        <taxon>Metazoa</taxon>
        <taxon>Chordata</taxon>
        <taxon>Craniata</taxon>
        <taxon>Vertebrata</taxon>
        <taxon>Euteleostomi</taxon>
        <taxon>Actinopterygii</taxon>
        <taxon>Neopterygii</taxon>
        <taxon>Teleostei</taxon>
        <taxon>Ostariophysi</taxon>
        <taxon>Siluriformes</taxon>
        <taxon>Pangasiidae</taxon>
        <taxon>Pangasius</taxon>
    </lineage>
</organism>
<proteinExistence type="predicted"/>
<comment type="caution">
    <text evidence="1">The sequence shown here is derived from an EMBL/GenBank/DDBJ whole genome shotgun (WGS) entry which is preliminary data.</text>
</comment>
<sequence length="808" mass="88890">MRSLRSRMDALGSPSRHLYSSQPAQMLSIDGCRGDRCRNDGSEAHSNAFIRSVPLAEEEDFDSKEWVIIDKEAELRDFQHRPLGAEPTTSGTTDDEPEELRPLEEQATRPRLNTRGLAEGEMARRSGRGQATDSPAPSPCHSGRARRRESEPNTPHRQVSVPRETLPSPTDYRTKAPFSEKELFHILPKLQAKRADFLTVMLTGSLHQCRGFTATPPDTQDDGPREDDVTKSESDSLDQSQDGPPSTLLAIDPQKGPRDPGSVADVDLDQEDISKTLVLFSPGDVRKSLNSGAGTDVLQSEKEAVDFQTCLLEKNQQPSTKCCDAGDGGIINVSQQKCDPLVCTAPTSPAVINMQKHQPAQEPSENQNEENDDRTPGLGVKQESNQPASSTYPPFTKNDLEQEPSKNQCDDPDDLGISSLIRQKSNLSATVLVTSGSAASPPFTKVERTFIHIAETTHLNIMSSRVPQVQEENPEVSEDLQCEVESQTRTIILESGVWSKISSHTPAEEIQGHNVVNGPVQSQIPAKVDIIVSPFSMEKQQHFQRVTLLEQPKDEFQRGTEGDKPGDKSITPCHLRSRSRIPILVSEDSVAADPSLSWDQTRKRSKQQEFARLVLERQRQTLNSRTSSSLSSGDEPRRASETPSTTEEDTHQSDDSIGKVKQEVRERGGEGWSSRIPRPVTPVRRAPAKLLLAIAAKSTVKPETTAHTANTGLRCVQSGASVRSKSALSRPASPRTPLRCIFTTSRSLNTTHRTHSPSPHRMTGRTITSSQTHNVTHNVTHNGNRTKAASSVKHASKVKQKHNITTTR</sequence>
<dbReference type="Proteomes" id="UP000830395">
    <property type="component" value="Chromosome 25"/>
</dbReference>
<accession>A0ACC5ZIC5</accession>
<dbReference type="EMBL" id="CM040999">
    <property type="protein sequence ID" value="MCJ8747630.1"/>
    <property type="molecule type" value="Genomic_DNA"/>
</dbReference>